<keyword evidence="1" id="KW-0472">Membrane</keyword>
<name>A0ABT4XLJ2_9PSED</name>
<dbReference type="NCBIfam" id="TIGR03165">
    <property type="entry name" value="F1F0_chp_2"/>
    <property type="match status" value="1"/>
</dbReference>
<dbReference type="InterPro" id="IPR017581">
    <property type="entry name" value="AtpR-like"/>
</dbReference>
<dbReference type="EMBL" id="JAQJZJ010000014">
    <property type="protein sequence ID" value="MDA7089040.1"/>
    <property type="molecule type" value="Genomic_DNA"/>
</dbReference>
<keyword evidence="1" id="KW-0812">Transmembrane</keyword>
<evidence type="ECO:0000313" key="3">
    <source>
        <dbReference type="Proteomes" id="UP001212042"/>
    </source>
</evidence>
<dbReference type="Pfam" id="PF12966">
    <property type="entry name" value="AtpR"/>
    <property type="match status" value="1"/>
</dbReference>
<evidence type="ECO:0000313" key="2">
    <source>
        <dbReference type="EMBL" id="MDA7089040.1"/>
    </source>
</evidence>
<reference evidence="2 3" key="1">
    <citation type="submission" date="2023-01" db="EMBL/GenBank/DDBJ databases">
        <title>Pseudomonas SA3-5T sp. nov., isolated from tidal flat sediment.</title>
        <authorList>
            <person name="Kim H.S."/>
            <person name="Kim J.-S."/>
            <person name="Suh M.K."/>
            <person name="Eom M.K."/>
            <person name="Lee J.-S."/>
        </authorList>
    </citation>
    <scope>NUCLEOTIDE SEQUENCE [LARGE SCALE GENOMIC DNA]</scope>
    <source>
        <strain evidence="2 3">SA3-5</strain>
    </source>
</reference>
<protein>
    <submittedName>
        <fullName evidence="2">ATP synthase subunit I</fullName>
    </submittedName>
</protein>
<feature type="transmembrane region" description="Helical" evidence="1">
    <location>
        <begin position="67"/>
        <end position="84"/>
    </location>
</feature>
<evidence type="ECO:0000256" key="1">
    <source>
        <dbReference type="SAM" id="Phobius"/>
    </source>
</evidence>
<feature type="transmembrane region" description="Helical" evidence="1">
    <location>
        <begin position="41"/>
        <end position="61"/>
    </location>
</feature>
<proteinExistence type="predicted"/>
<keyword evidence="3" id="KW-1185">Reference proteome</keyword>
<keyword evidence="1" id="KW-1133">Transmembrane helix</keyword>
<dbReference type="RefSeq" id="WP_271349929.1">
    <property type="nucleotide sequence ID" value="NZ_JAQJZJ010000014.1"/>
</dbReference>
<dbReference type="Proteomes" id="UP001212042">
    <property type="component" value="Unassembled WGS sequence"/>
</dbReference>
<feature type="transmembrane region" description="Helical" evidence="1">
    <location>
        <begin position="6"/>
        <end position="29"/>
    </location>
</feature>
<accession>A0ABT4XLJ2</accession>
<organism evidence="2 3">
    <name type="scientific">Pseudomonas aestuarii</name>
    <dbReference type="NCBI Taxonomy" id="3018340"/>
    <lineage>
        <taxon>Bacteria</taxon>
        <taxon>Pseudomonadati</taxon>
        <taxon>Pseudomonadota</taxon>
        <taxon>Gammaproteobacteria</taxon>
        <taxon>Pseudomonadales</taxon>
        <taxon>Pseudomonadaceae</taxon>
        <taxon>Pseudomonas</taxon>
    </lineage>
</organism>
<sequence>MSMNEIIFMALAGVAGSVLGAVFFAGLWWTLRRGLASSRPALWFFSSLLLRLSLTLAGFYWVAGDDWRRLLACLLGFLLARLLVTRLTRPAHPPAGISPGEVSHAP</sequence>
<comment type="caution">
    <text evidence="2">The sequence shown here is derived from an EMBL/GenBank/DDBJ whole genome shotgun (WGS) entry which is preliminary data.</text>
</comment>
<gene>
    <name evidence="2" type="ORF">PH586_21910</name>
</gene>